<keyword evidence="5" id="KW-1185">Reference proteome</keyword>
<protein>
    <submittedName>
        <fullName evidence="4">Uncharacterized protein</fullName>
    </submittedName>
</protein>
<dbReference type="Gene3D" id="3.10.310.10">
    <property type="entry name" value="Diaminopimelate Epimerase, Chain A, domain 1"/>
    <property type="match status" value="2"/>
</dbReference>
<organism evidence="4 5">
    <name type="scientific">Crotalaria pallida</name>
    <name type="common">Smooth rattlebox</name>
    <name type="synonym">Crotalaria striata</name>
    <dbReference type="NCBI Taxonomy" id="3830"/>
    <lineage>
        <taxon>Eukaryota</taxon>
        <taxon>Viridiplantae</taxon>
        <taxon>Streptophyta</taxon>
        <taxon>Embryophyta</taxon>
        <taxon>Tracheophyta</taxon>
        <taxon>Spermatophyta</taxon>
        <taxon>Magnoliopsida</taxon>
        <taxon>eudicotyledons</taxon>
        <taxon>Gunneridae</taxon>
        <taxon>Pentapetalae</taxon>
        <taxon>rosids</taxon>
        <taxon>fabids</taxon>
        <taxon>Fabales</taxon>
        <taxon>Fabaceae</taxon>
        <taxon>Papilionoideae</taxon>
        <taxon>50 kb inversion clade</taxon>
        <taxon>genistoids sensu lato</taxon>
        <taxon>core genistoids</taxon>
        <taxon>Crotalarieae</taxon>
        <taxon>Crotalaria</taxon>
    </lineage>
</organism>
<dbReference type="Proteomes" id="UP001372338">
    <property type="component" value="Unassembled WGS sequence"/>
</dbReference>
<evidence type="ECO:0000256" key="1">
    <source>
        <dbReference type="ARBA" id="ARBA00008270"/>
    </source>
</evidence>
<dbReference type="PIRSF" id="PIRSF016184">
    <property type="entry name" value="PhzC_PhzF"/>
    <property type="match status" value="1"/>
</dbReference>
<accession>A0AAN9F7J7</accession>
<feature type="active site" evidence="3">
    <location>
        <position position="57"/>
    </location>
</feature>
<comment type="caution">
    <text evidence="4">The sequence shown here is derived from an EMBL/GenBank/DDBJ whole genome shotgun (WGS) entry which is preliminary data.</text>
</comment>
<dbReference type="PANTHER" id="PTHR13774:SF17">
    <property type="entry name" value="PHENAZINE BIOSYNTHESIS-LIKE DOMAIN-CONTAINING PROTEIN"/>
    <property type="match status" value="1"/>
</dbReference>
<evidence type="ECO:0000256" key="3">
    <source>
        <dbReference type="PIRSR" id="PIRSR016184-1"/>
    </source>
</evidence>
<dbReference type="SUPFAM" id="SSF54506">
    <property type="entry name" value="Diaminopimelate epimerase-like"/>
    <property type="match status" value="1"/>
</dbReference>
<reference evidence="4 5" key="1">
    <citation type="submission" date="2024-01" db="EMBL/GenBank/DDBJ databases">
        <title>The genomes of 5 underutilized Papilionoideae crops provide insights into root nodulation and disease resistanc.</title>
        <authorList>
            <person name="Yuan L."/>
        </authorList>
    </citation>
    <scope>NUCLEOTIDE SEQUENCE [LARGE SCALE GENOMIC DNA]</scope>
    <source>
        <strain evidence="4">ZHUSHIDOU_FW_LH</strain>
        <tissue evidence="4">Leaf</tissue>
    </source>
</reference>
<evidence type="ECO:0000256" key="2">
    <source>
        <dbReference type="ARBA" id="ARBA00023235"/>
    </source>
</evidence>
<dbReference type="GO" id="GO:0016853">
    <property type="term" value="F:isomerase activity"/>
    <property type="evidence" value="ECO:0007669"/>
    <property type="project" value="UniProtKB-KW"/>
</dbReference>
<keyword evidence="2" id="KW-0413">Isomerase</keyword>
<name>A0AAN9F7J7_CROPI</name>
<dbReference type="InterPro" id="IPR003719">
    <property type="entry name" value="Phenazine_PhzF-like"/>
</dbReference>
<comment type="similarity">
    <text evidence="1">Belongs to the PhzF family.</text>
</comment>
<dbReference type="GO" id="GO:0005737">
    <property type="term" value="C:cytoplasm"/>
    <property type="evidence" value="ECO:0007669"/>
    <property type="project" value="TreeGrafter"/>
</dbReference>
<dbReference type="PANTHER" id="PTHR13774">
    <property type="entry name" value="PHENAZINE BIOSYNTHESIS PROTEIN"/>
    <property type="match status" value="1"/>
</dbReference>
<sequence length="308" mass="33317">MAKKPVKYWVVDAFAESAFKGNPAAVCLLDNDDEEESVTVRDHKWMQAVAKEFNVSETSYLTPIHHNGSGTTSSPRFHLRWFTPLTQVNLCGHATLAAAHALYSSGLVDTDVIEFLTLSGVLTARKVSPININNASNLHNGEAQDGFSIELDFPVDPFEEFNLPETSQISEALNGASIVDIKKTQIGDDLLVVVTSGTTVVELQPQLDAIVKLPTSGVIVSAATPSESGFDFISRVFCPNVGINEDPVTGSAHCALASYWSKKLGKCDFNAYQASPRGGVLNIHLDEQKQRVLLRGKAVTIMEGCLLV</sequence>
<dbReference type="Pfam" id="PF02567">
    <property type="entry name" value="PhzC-PhzF"/>
    <property type="match status" value="1"/>
</dbReference>
<dbReference type="EMBL" id="JAYWIO010000004">
    <property type="protein sequence ID" value="KAK7270259.1"/>
    <property type="molecule type" value="Genomic_DNA"/>
</dbReference>
<dbReference type="NCBIfam" id="TIGR00654">
    <property type="entry name" value="PhzF_family"/>
    <property type="match status" value="1"/>
</dbReference>
<proteinExistence type="inferred from homology"/>
<dbReference type="AlphaFoldDB" id="A0AAN9F7J7"/>
<evidence type="ECO:0000313" key="5">
    <source>
        <dbReference type="Proteomes" id="UP001372338"/>
    </source>
</evidence>
<gene>
    <name evidence="4" type="ORF">RIF29_23272</name>
</gene>
<evidence type="ECO:0000313" key="4">
    <source>
        <dbReference type="EMBL" id="KAK7270259.1"/>
    </source>
</evidence>